<dbReference type="PANTHER" id="PTHR13117">
    <property type="entry name" value="ENDOPLASMIC RETICULUM MULTISPAN TRANSMEMBRANE PROTEIN-RELATED"/>
    <property type="match status" value="1"/>
</dbReference>
<protein>
    <recommendedName>
        <fullName evidence="9">Protein RFT1 homolog</fullName>
    </recommendedName>
</protein>
<feature type="transmembrane region" description="Helical" evidence="9">
    <location>
        <begin position="204"/>
        <end position="228"/>
    </location>
</feature>
<dbReference type="GO" id="GO:0034203">
    <property type="term" value="P:glycolipid translocation"/>
    <property type="evidence" value="ECO:0007669"/>
    <property type="project" value="TreeGrafter"/>
</dbReference>
<evidence type="ECO:0000256" key="2">
    <source>
        <dbReference type="ARBA" id="ARBA00004922"/>
    </source>
</evidence>
<reference evidence="10 11" key="1">
    <citation type="journal article" date="2019" name="Genome Biol. Evol.">
        <title>Nanopore Sequencing Significantly Improves Genome Assembly of the Protozoan Parasite Trypanosoma cruzi.</title>
        <authorList>
            <person name="Diaz-Viraque F."/>
            <person name="Pita S."/>
            <person name="Greif G."/>
            <person name="de Souza R.C.M."/>
            <person name="Iraola G."/>
            <person name="Robello C."/>
        </authorList>
    </citation>
    <scope>NUCLEOTIDE SEQUENCE [LARGE SCALE GENOMIC DNA]</scope>
    <source>
        <strain evidence="10 11">Berenice</strain>
    </source>
</reference>
<evidence type="ECO:0000256" key="3">
    <source>
        <dbReference type="ARBA" id="ARBA00010288"/>
    </source>
</evidence>
<dbReference type="EMBL" id="JABDHM010000030">
    <property type="protein sequence ID" value="KAF5222067.1"/>
    <property type="molecule type" value="Genomic_DNA"/>
</dbReference>
<keyword evidence="7 9" id="KW-0472">Membrane</keyword>
<sequence length="609" mass="67566">MLHVWVYVTHDCLNFFFLMYLLLLFCFFRLGRMDFKGQLASALVLNVTLKLLSFTMSTLLTRQLAPNENGINFSNQLYFNTVLFLARDCVRSVNARHDVRERAEDGRLVLQVMNCAMASLPLGVLVMIVLELLPLCGIHVFPSLAALSRVGDVATALGEVNNHTVGFPEVLLALSVGVLLMVEPCIALVLCFDYARFIITSEFWALLARLITCLIFVRLCGGLGGDLYTARLCFATGSLTYAIATMMYFLWLWNSNSSPEDRKDNKGEGDDLLQRARRGAIAARWGVACLSSSSISPSLRLRVSLPWCFLSLRLASAEVVKETLLLRQFLSESCLRLVLTEGERFALATFGSATVMGQYDLIANLGSIMARLVFRVWENACFVKWSRDAAGGKPEEAINLLFTMLRVASYFGAAVVLLAPPVAEGFLLRLFSSRWASPVMVQALQLYCYLLPLLAWFGLLDAFVRATASASMLQLTQRVMLAQAAVYGVACYVVLHLRWLVVEPVPGLIVVNIISMALRCVTCVCLLLAGPAMTTPRKGHDSSQPLLRLGAFKAVFNRRIVLAWAALFVCTRCTPWGSLSAFTAAPLFAWAVVKWDTELRQVAWNALRR</sequence>
<evidence type="ECO:0000256" key="7">
    <source>
        <dbReference type="ARBA" id="ARBA00023136"/>
    </source>
</evidence>
<evidence type="ECO:0000313" key="11">
    <source>
        <dbReference type="Proteomes" id="UP000583944"/>
    </source>
</evidence>
<accession>A0A7J6Y5U0</accession>
<dbReference type="VEuPathDB" id="TriTrypDB:ECC02_004821"/>
<evidence type="ECO:0000256" key="4">
    <source>
        <dbReference type="ARBA" id="ARBA00022692"/>
    </source>
</evidence>
<dbReference type="AlphaFoldDB" id="A0A7J6Y5U0"/>
<dbReference type="PANTHER" id="PTHR13117:SF5">
    <property type="entry name" value="PROTEIN RFT1 HOMOLOG"/>
    <property type="match status" value="1"/>
</dbReference>
<feature type="transmembrane region" description="Helical" evidence="9">
    <location>
        <begin position="234"/>
        <end position="253"/>
    </location>
</feature>
<comment type="similarity">
    <text evidence="3 9">Belongs to the RFT1 family.</text>
</comment>
<feature type="transmembrane region" description="Helical" evidence="9">
    <location>
        <begin position="439"/>
        <end position="460"/>
    </location>
</feature>
<organism evidence="10 11">
    <name type="scientific">Trypanosoma cruzi</name>
    <dbReference type="NCBI Taxonomy" id="5693"/>
    <lineage>
        <taxon>Eukaryota</taxon>
        <taxon>Discoba</taxon>
        <taxon>Euglenozoa</taxon>
        <taxon>Kinetoplastea</taxon>
        <taxon>Metakinetoplastina</taxon>
        <taxon>Trypanosomatida</taxon>
        <taxon>Trypanosomatidae</taxon>
        <taxon>Trypanosoma</taxon>
        <taxon>Schizotrypanum</taxon>
    </lineage>
</organism>
<comment type="pathway">
    <text evidence="2">Protein modification; protein glycosylation.</text>
</comment>
<evidence type="ECO:0000256" key="9">
    <source>
        <dbReference type="RuleBase" id="RU365067"/>
    </source>
</evidence>
<evidence type="ECO:0000256" key="5">
    <source>
        <dbReference type="ARBA" id="ARBA00022824"/>
    </source>
</evidence>
<keyword evidence="5" id="KW-0256">Endoplasmic reticulum</keyword>
<feature type="transmembrane region" description="Helical" evidence="9">
    <location>
        <begin position="481"/>
        <end position="501"/>
    </location>
</feature>
<gene>
    <name evidence="10" type="ORF">ECC02_004821</name>
</gene>
<dbReference type="Proteomes" id="UP000583944">
    <property type="component" value="Unassembled WGS sequence"/>
</dbReference>
<dbReference type="InterPro" id="IPR007594">
    <property type="entry name" value="RFT1"/>
</dbReference>
<comment type="function">
    <text evidence="8 9">Intramembrane glycolipid transporter that operates in the biosynthetic pathway of dolichol-linked oligosaccharides, the glycan precursors employed in protein asparagine (N)-glycosylation. The sequential addition of sugars to dolichol pyrophosphate produces dolichol-linked oligosaccharides containing fourteen sugars, including two GlcNAcs, nine mannoses and three glucoses. Once assembled, the oligosaccharide is transferred from the lipid to nascent proteins by oligosaccharyltransferases. The assembly of dolichol-linked oligosaccharides begins on the cytosolic side of the endoplasmic reticulum membrane and finishes in its lumen. RFT1 could mediate the translocation of the cytosolically oriented intermediate DolPP-GlcNAc2Man5, produced by ALG11, into the ER lumen where dolichol-linked oligosaccharides assembly continues. However, the intramembrane lipid transporter activity could not be confirmed in vitro.</text>
</comment>
<comment type="subcellular location">
    <subcellularLocation>
        <location evidence="1 9">Endoplasmic reticulum membrane</location>
        <topology evidence="1 9">Multi-pass membrane protein</topology>
    </subcellularLocation>
</comment>
<keyword evidence="6 9" id="KW-1133">Transmembrane helix</keyword>
<dbReference type="Pfam" id="PF04506">
    <property type="entry name" value="Rft-1"/>
    <property type="match status" value="1"/>
</dbReference>
<feature type="transmembrane region" description="Helical" evidence="9">
    <location>
        <begin position="115"/>
        <end position="141"/>
    </location>
</feature>
<evidence type="ECO:0000313" key="10">
    <source>
        <dbReference type="EMBL" id="KAF5222067.1"/>
    </source>
</evidence>
<feature type="transmembrane region" description="Helical" evidence="9">
    <location>
        <begin position="507"/>
        <end position="529"/>
    </location>
</feature>
<feature type="transmembrane region" description="Helical" evidence="9">
    <location>
        <begin position="12"/>
        <end position="31"/>
    </location>
</feature>
<proteinExistence type="inferred from homology"/>
<dbReference type="GO" id="GO:0005789">
    <property type="term" value="C:endoplasmic reticulum membrane"/>
    <property type="evidence" value="ECO:0007669"/>
    <property type="project" value="UniProtKB-SubCell"/>
</dbReference>
<name>A0A7J6Y5U0_TRYCR</name>
<dbReference type="GO" id="GO:0006488">
    <property type="term" value="P:dolichol-linked oligosaccharide biosynthetic process"/>
    <property type="evidence" value="ECO:0007669"/>
    <property type="project" value="InterPro"/>
</dbReference>
<evidence type="ECO:0000256" key="1">
    <source>
        <dbReference type="ARBA" id="ARBA00004477"/>
    </source>
</evidence>
<feature type="transmembrane region" description="Helical" evidence="9">
    <location>
        <begin position="170"/>
        <end position="192"/>
    </location>
</feature>
<comment type="caution">
    <text evidence="10">The sequence shown here is derived from an EMBL/GenBank/DDBJ whole genome shotgun (WGS) entry which is preliminary data.</text>
</comment>
<evidence type="ECO:0000256" key="8">
    <source>
        <dbReference type="ARBA" id="ARBA00045912"/>
    </source>
</evidence>
<evidence type="ECO:0000256" key="6">
    <source>
        <dbReference type="ARBA" id="ARBA00022989"/>
    </source>
</evidence>
<dbReference type="VEuPathDB" id="TriTrypDB:BCY84_15924"/>
<feature type="transmembrane region" description="Helical" evidence="9">
    <location>
        <begin position="397"/>
        <end position="419"/>
    </location>
</feature>
<comment type="caution">
    <text evidence="9">Lacks conserved residue(s) required for the propagation of feature annotation.</text>
</comment>
<keyword evidence="4 9" id="KW-0812">Transmembrane</keyword>